<reference evidence="4" key="2">
    <citation type="submission" date="2025-09" db="UniProtKB">
        <authorList>
            <consortium name="Ensembl"/>
        </authorList>
    </citation>
    <scope>IDENTIFICATION</scope>
</reference>
<dbReference type="GO" id="GO:0008028">
    <property type="term" value="F:monocarboxylic acid transmembrane transporter activity"/>
    <property type="evidence" value="ECO:0007669"/>
    <property type="project" value="TreeGrafter"/>
</dbReference>
<proteinExistence type="predicted"/>
<dbReference type="FunFam" id="1.20.1250.20:FF:000141">
    <property type="entry name" value="Solute carrier family 16, member 4"/>
    <property type="match status" value="1"/>
</dbReference>
<dbReference type="PANTHER" id="PTHR11360">
    <property type="entry name" value="MONOCARBOXYLATE TRANSPORTER"/>
    <property type="match status" value="1"/>
</dbReference>
<feature type="transmembrane region" description="Helical" evidence="2">
    <location>
        <begin position="27"/>
        <end position="48"/>
    </location>
</feature>
<feature type="transmembrane region" description="Helical" evidence="2">
    <location>
        <begin position="287"/>
        <end position="304"/>
    </location>
</feature>
<dbReference type="InterPro" id="IPR020846">
    <property type="entry name" value="MFS_dom"/>
</dbReference>
<evidence type="ECO:0000313" key="4">
    <source>
        <dbReference type="Ensembl" id="ENSVKKP00000008138.1"/>
    </source>
</evidence>
<comment type="subcellular location">
    <subcellularLocation>
        <location evidence="1">Membrane</location>
        <topology evidence="1">Multi-pass membrane protein</topology>
    </subcellularLocation>
</comment>
<dbReference type="Ensembl" id="ENSVKKT00000008351.1">
    <property type="protein sequence ID" value="ENSVKKP00000008138.1"/>
    <property type="gene ID" value="ENSVKKG00000003897.1"/>
</dbReference>
<protein>
    <submittedName>
        <fullName evidence="4">Solute carrier family 16 member 4</fullName>
    </submittedName>
</protein>
<evidence type="ECO:0000256" key="1">
    <source>
        <dbReference type="ARBA" id="ARBA00004141"/>
    </source>
</evidence>
<feature type="transmembrane region" description="Helical" evidence="2">
    <location>
        <begin position="442"/>
        <end position="462"/>
    </location>
</feature>
<dbReference type="SUPFAM" id="SSF103473">
    <property type="entry name" value="MFS general substrate transporter"/>
    <property type="match status" value="1"/>
</dbReference>
<dbReference type="AlphaFoldDB" id="A0A8D2J666"/>
<accession>A0A8D2J666</accession>
<feature type="transmembrane region" description="Helical" evidence="2">
    <location>
        <begin position="119"/>
        <end position="137"/>
    </location>
</feature>
<keyword evidence="2" id="KW-1133">Transmembrane helix</keyword>
<reference evidence="4" key="1">
    <citation type="submission" date="2025-08" db="UniProtKB">
        <authorList>
            <consortium name="Ensembl"/>
        </authorList>
    </citation>
    <scope>IDENTIFICATION</scope>
</reference>
<keyword evidence="2" id="KW-0812">Transmembrane</keyword>
<sequence>MTYKALNGLGPGYLNERLRPYMPDRPLRSVNVSVMGTLKNFAIFFVVFQENVGGSSEHVSWIGSIMSSLRFLAAPLVTAVCEMLGERKTSLMGACLVGAGCLVSTLATSISFLCVSMGFLAGLGFACLYQVAAVMTVKYFKKRLALANAIGRSGMGLSVALAPLVQFLIEVYSWKGALLLYSGMMLNLVPSSMLLRPVNVKKRKDVSTRKQGNQVSVHCKFPEAFKVSLHETHTTESDNSLLDIQPDSTRNKASSLNYLNQKEIKSKLKSFPYKHCHLDFSQLKNPFFYIFTWSFLFSQLAYFIPTFHLAARAKTLGIDAMDTAHIIAVAGITETASLLFSGWIADQNWIKKYHYHKAYLILCGVTNLLCPLATTFPLLMIYSVTFAIFSGGYLALLLPVLVDLVGAPRFHSALGLASFLAGLGVITGPPIAGWLYDYTQTYACSFIFAGICFLVSPISLFLEPLAQKWRRKKEPDMIM</sequence>
<evidence type="ECO:0000313" key="5">
    <source>
        <dbReference type="Proteomes" id="UP000694545"/>
    </source>
</evidence>
<organism evidence="4 5">
    <name type="scientific">Varanus komodoensis</name>
    <name type="common">Komodo dragon</name>
    <dbReference type="NCBI Taxonomy" id="61221"/>
    <lineage>
        <taxon>Eukaryota</taxon>
        <taxon>Metazoa</taxon>
        <taxon>Chordata</taxon>
        <taxon>Craniata</taxon>
        <taxon>Vertebrata</taxon>
        <taxon>Euteleostomi</taxon>
        <taxon>Lepidosauria</taxon>
        <taxon>Squamata</taxon>
        <taxon>Bifurcata</taxon>
        <taxon>Unidentata</taxon>
        <taxon>Episquamata</taxon>
        <taxon>Toxicofera</taxon>
        <taxon>Anguimorpha</taxon>
        <taxon>Paleoanguimorpha</taxon>
        <taxon>Varanoidea</taxon>
        <taxon>Varanidae</taxon>
        <taxon>Varanus</taxon>
    </lineage>
</organism>
<dbReference type="PANTHER" id="PTHR11360:SF14">
    <property type="entry name" value="MONOCARBOXYLATE TRANSPORTER 5"/>
    <property type="match status" value="1"/>
</dbReference>
<dbReference type="GO" id="GO:0016020">
    <property type="term" value="C:membrane"/>
    <property type="evidence" value="ECO:0007669"/>
    <property type="project" value="UniProtKB-SubCell"/>
</dbReference>
<feature type="transmembrane region" description="Helical" evidence="2">
    <location>
        <begin position="93"/>
        <end position="113"/>
    </location>
</feature>
<feature type="transmembrane region" description="Helical" evidence="2">
    <location>
        <begin position="60"/>
        <end position="81"/>
    </location>
</feature>
<evidence type="ECO:0000259" key="3">
    <source>
        <dbReference type="PROSITE" id="PS50850"/>
    </source>
</evidence>
<evidence type="ECO:0000256" key="2">
    <source>
        <dbReference type="SAM" id="Phobius"/>
    </source>
</evidence>
<dbReference type="Proteomes" id="UP000694545">
    <property type="component" value="Unplaced"/>
</dbReference>
<feature type="transmembrane region" description="Helical" evidence="2">
    <location>
        <begin position="357"/>
        <end position="374"/>
    </location>
</feature>
<keyword evidence="2" id="KW-0472">Membrane</keyword>
<feature type="transmembrane region" description="Helical" evidence="2">
    <location>
        <begin position="149"/>
        <end position="169"/>
    </location>
</feature>
<dbReference type="Pfam" id="PF07690">
    <property type="entry name" value="MFS_1"/>
    <property type="match status" value="2"/>
</dbReference>
<feature type="transmembrane region" description="Helical" evidence="2">
    <location>
        <begin position="324"/>
        <end position="345"/>
    </location>
</feature>
<feature type="transmembrane region" description="Helical" evidence="2">
    <location>
        <begin position="380"/>
        <end position="402"/>
    </location>
</feature>
<dbReference type="InterPro" id="IPR011701">
    <property type="entry name" value="MFS"/>
</dbReference>
<feature type="domain" description="Major facilitator superfamily (MFS) profile" evidence="3">
    <location>
        <begin position="1"/>
        <end position="467"/>
    </location>
</feature>
<keyword evidence="5" id="KW-1185">Reference proteome</keyword>
<feature type="transmembrane region" description="Helical" evidence="2">
    <location>
        <begin position="414"/>
        <end position="436"/>
    </location>
</feature>
<name>A0A8D2J666_VARKO</name>
<dbReference type="Gene3D" id="1.20.1250.20">
    <property type="entry name" value="MFS general substrate transporter like domains"/>
    <property type="match status" value="2"/>
</dbReference>
<dbReference type="InterPro" id="IPR036259">
    <property type="entry name" value="MFS_trans_sf"/>
</dbReference>
<dbReference type="InterPro" id="IPR050327">
    <property type="entry name" value="Proton-linked_MCT"/>
</dbReference>
<feature type="transmembrane region" description="Helical" evidence="2">
    <location>
        <begin position="175"/>
        <end position="195"/>
    </location>
</feature>
<dbReference type="PROSITE" id="PS50850">
    <property type="entry name" value="MFS"/>
    <property type="match status" value="1"/>
</dbReference>